<evidence type="ECO:0000256" key="6">
    <source>
        <dbReference type="ARBA" id="ARBA00023015"/>
    </source>
</evidence>
<dbReference type="InterPro" id="IPR046341">
    <property type="entry name" value="SET_dom_sf"/>
</dbReference>
<keyword evidence="3" id="KW-0158">Chromosome</keyword>
<dbReference type="InterPro" id="IPR044433">
    <property type="entry name" value="SETD5_SET"/>
</dbReference>
<keyword evidence="8" id="KW-0539">Nucleus</keyword>
<evidence type="ECO:0000256" key="7">
    <source>
        <dbReference type="ARBA" id="ARBA00023163"/>
    </source>
</evidence>
<evidence type="ECO:0000313" key="11">
    <source>
        <dbReference type="Ensembl" id="ENSSSCP00070034460.1"/>
    </source>
</evidence>
<feature type="compositionally biased region" description="Polar residues" evidence="9">
    <location>
        <begin position="1069"/>
        <end position="1087"/>
    </location>
</feature>
<sequence>MSIAIPLGVTTPDTSYSDMAAGSDPESVEASPAVNEKSVYSTHNYGTTQRHGCRGLPYATIIPRSDLNGLPSPVEERCGDSPNSEGETVPTWCPCGLSQDGFLLNCDKCRGMSRGKVIRLHRRKQDNISGGDSSATESWDEELSPSTVLYTATQHTPTSITLTVRRTKPKKRKKSPEKGRAAPKTKKIKAFREGSRKSLRMKNSPSEAQNLDENTTEGWENRIRLWTDQYEEAFTNQYSADVQNALEQHLHSSKEFVGKPAILDTINKTELACNNTVIGSQMQLQLGRVTRVQKHRKILRAARDLALDTLIIEYRGKVMLRQQFEVNGHFFKKPYPFVLFYSKFNGVEMCVDARTFGNDARFIRRSCTPNAEVRHMIADGMIHLCIYAVSAITKDAEVTIAFDYEYSNCNYKVDCACHKGNRNCPIQKRNPNAAELPLPPPPSLPTIGAETRRRKARRKELEMEQQNEAPEEDNNQQPEQIPEKVTVSSDHEEIDNPEEKVEEKEEVIDDQENPAHSRRDVAAEKPVPKPPPAKPSRPRPKSRISRYRTSSAQRLKRQKQAIAQQAELSQAALEEGATNSSVTPTEAGNVDSSGENRQLTGSDPTVVSVTGSHVNRATSKYPKTKKYLVTEWLNDKAEKQECPVECPLRITTDPTVLATTLNMLPGLIHSPLICTTPKHYIRFGSPFIPERRRRPLLPDGTFSSCKKRWIKQALEEGMTQTSSVPQETRTQHLYQSNENSNSSSICKDNADLLSPLKKWKSRYLMEQNVTKLLRPLSPVTPPPPNPGSKSPQLTTPGPSHPEEECRNGYSLMFSPITSLTTASRCNTPLQFELCHRKDLDLTKVGYLDSNTNSCADRPSLINSGHSDLAPHPSVGPTSETSFASRTGDGHQTLVRNSDQAFRTEFNLMYAYSPLNAMPRADGLYRGSPLVGDRKPLHLDGGYCSPAEGFPSRYEHGFMKDLSRGSMSPGGERACDGVPSAPQNPPQRKKVSLLEYRKRKQEAKENSAGGGGDSAQSKSKSAGAGQGSSNSLSDTGAHGVQGSSARTPSSPHKKFSPSHSSMSHLEAVSPSDSRGTSSHCRPQENISSRWMVPTSVERLREGGSIPKVLRSSVRVAQKGEPSPTWESNITEKDSDPTDGEGPETLSSALSKGAAVYSPSRYSYQLLQCDSPRTESQSLLQQSSSPFRGHPTQSPGYSYRTTALRPGNPPSHGSSESSLSSTSYSSPAHPVSTDSLAPFTGTPGYYSSQPHSGNSTGSSLPRRSCPSSAASPTPQGPSDSPTSDSVSQSSTGTLSSTSFAQNSRSSLPSDFRTISLPSAGQSAAYQASRVSAVSNSQHYPHRGSGGVHQYRLQPLQGSGVKTQTGLS</sequence>
<feature type="compositionally biased region" description="Polar residues" evidence="9">
    <location>
        <begin position="1243"/>
        <end position="1255"/>
    </location>
</feature>
<keyword evidence="5" id="KW-0156">Chromatin regulator</keyword>
<dbReference type="Proteomes" id="UP000314985">
    <property type="component" value="Chromosome 13"/>
</dbReference>
<feature type="compositionally biased region" description="Polar residues" evidence="9">
    <location>
        <begin position="1189"/>
        <end position="1199"/>
    </location>
</feature>
<protein>
    <recommendedName>
        <fullName evidence="10">SET domain-containing protein</fullName>
    </recommendedName>
</protein>
<proteinExistence type="predicted"/>
<feature type="compositionally biased region" description="Polar residues" evidence="9">
    <location>
        <begin position="1353"/>
        <end position="1365"/>
    </location>
</feature>
<dbReference type="CDD" id="cd19181">
    <property type="entry name" value="SET_SETD5"/>
    <property type="match status" value="1"/>
</dbReference>
<dbReference type="GO" id="GO:0005694">
    <property type="term" value="C:chromosome"/>
    <property type="evidence" value="ECO:0007669"/>
    <property type="project" value="UniProtKB-SubCell"/>
</dbReference>
<feature type="region of interest" description="Disordered" evidence="9">
    <location>
        <begin position="431"/>
        <end position="609"/>
    </location>
</feature>
<evidence type="ECO:0000256" key="4">
    <source>
        <dbReference type="ARBA" id="ARBA00022553"/>
    </source>
</evidence>
<comment type="subcellular location">
    <subcellularLocation>
        <location evidence="2">Chromosome</location>
    </subcellularLocation>
    <subcellularLocation>
        <location evidence="1">Nucleus</location>
    </subcellularLocation>
</comment>
<evidence type="ECO:0000259" key="10">
    <source>
        <dbReference type="PROSITE" id="PS50280"/>
    </source>
</evidence>
<feature type="compositionally biased region" description="Basic residues" evidence="9">
    <location>
        <begin position="165"/>
        <end position="189"/>
    </location>
</feature>
<evidence type="ECO:0000256" key="3">
    <source>
        <dbReference type="ARBA" id="ARBA00022454"/>
    </source>
</evidence>
<evidence type="ECO:0000256" key="8">
    <source>
        <dbReference type="ARBA" id="ARBA00023242"/>
    </source>
</evidence>
<feature type="region of interest" description="Disordered" evidence="9">
    <location>
        <begin position="164"/>
        <end position="215"/>
    </location>
</feature>
<evidence type="ECO:0000256" key="5">
    <source>
        <dbReference type="ARBA" id="ARBA00022853"/>
    </source>
</evidence>
<feature type="domain" description="SET" evidence="10">
    <location>
        <begin position="282"/>
        <end position="403"/>
    </location>
</feature>
<feature type="compositionally biased region" description="Basic and acidic residues" evidence="9">
    <location>
        <begin position="513"/>
        <end position="527"/>
    </location>
</feature>
<keyword evidence="6" id="KW-0805">Transcription regulation</keyword>
<keyword evidence="4" id="KW-0597">Phosphoprotein</keyword>
<dbReference type="SMART" id="SM00317">
    <property type="entry name" value="SET"/>
    <property type="match status" value="1"/>
</dbReference>
<feature type="compositionally biased region" description="Polar residues" evidence="9">
    <location>
        <begin position="1313"/>
        <end position="1336"/>
    </location>
</feature>
<evidence type="ECO:0000256" key="2">
    <source>
        <dbReference type="ARBA" id="ARBA00004286"/>
    </source>
</evidence>
<dbReference type="InterPro" id="IPR001214">
    <property type="entry name" value="SET_dom"/>
</dbReference>
<feature type="compositionally biased region" description="Basic residues" evidence="9">
    <location>
        <begin position="986"/>
        <end position="1000"/>
    </location>
</feature>
<feature type="region of interest" description="Disordered" evidence="9">
    <location>
        <begin position="1166"/>
        <end position="1365"/>
    </location>
</feature>
<dbReference type="PANTHER" id="PTHR46462:SF1">
    <property type="entry name" value="HISTONE-LYSINE N-METHYLTRANSFERASE SETD5"/>
    <property type="match status" value="1"/>
</dbReference>
<organism evidence="11 12">
    <name type="scientific">Sus scrofa</name>
    <name type="common">Pig</name>
    <dbReference type="NCBI Taxonomy" id="9823"/>
    <lineage>
        <taxon>Eukaryota</taxon>
        <taxon>Metazoa</taxon>
        <taxon>Chordata</taxon>
        <taxon>Craniata</taxon>
        <taxon>Vertebrata</taxon>
        <taxon>Euteleostomi</taxon>
        <taxon>Mammalia</taxon>
        <taxon>Eutheria</taxon>
        <taxon>Laurasiatheria</taxon>
        <taxon>Artiodactyla</taxon>
        <taxon>Suina</taxon>
        <taxon>Suidae</taxon>
        <taxon>Sus</taxon>
    </lineage>
</organism>
<dbReference type="FunFam" id="2.170.270.10:FF:000009">
    <property type="entry name" value="SET domain-containing protein 5"/>
    <property type="match status" value="1"/>
</dbReference>
<feature type="region of interest" description="Disordered" evidence="9">
    <location>
        <begin position="1"/>
        <end position="28"/>
    </location>
</feature>
<dbReference type="Gene3D" id="2.170.270.10">
    <property type="entry name" value="SET domain"/>
    <property type="match status" value="1"/>
</dbReference>
<feature type="compositionally biased region" description="Low complexity" evidence="9">
    <location>
        <begin position="1256"/>
        <end position="1296"/>
    </location>
</feature>
<evidence type="ECO:0000256" key="1">
    <source>
        <dbReference type="ARBA" id="ARBA00004123"/>
    </source>
</evidence>
<feature type="compositionally biased region" description="Polar residues" evidence="9">
    <location>
        <begin position="1297"/>
        <end position="1306"/>
    </location>
</feature>
<feature type="compositionally biased region" description="Low complexity" evidence="9">
    <location>
        <begin position="1208"/>
        <end position="1230"/>
    </location>
</feature>
<keyword evidence="7" id="KW-0804">Transcription</keyword>
<accession>A0A4X1UYQ9</accession>
<dbReference type="Ensembl" id="ENSSSCT00070041054.1">
    <property type="protein sequence ID" value="ENSSSCP00070034460.1"/>
    <property type="gene ID" value="ENSSSCG00070020582.1"/>
</dbReference>
<feature type="region of interest" description="Disordered" evidence="9">
    <location>
        <begin position="960"/>
        <end position="1152"/>
    </location>
</feature>
<feature type="compositionally biased region" description="Polar residues" evidence="9">
    <location>
        <begin position="201"/>
        <end position="215"/>
    </location>
</feature>
<dbReference type="PANTHER" id="PTHR46462">
    <property type="entry name" value="UPSET, ISOFORM A"/>
    <property type="match status" value="1"/>
</dbReference>
<feature type="compositionally biased region" description="Basic residues" evidence="9">
    <location>
        <begin position="536"/>
        <end position="546"/>
    </location>
</feature>
<evidence type="ECO:0000313" key="12">
    <source>
        <dbReference type="Proteomes" id="UP000314985"/>
    </source>
</evidence>
<feature type="compositionally biased region" description="Polar residues" evidence="9">
    <location>
        <begin position="578"/>
        <end position="609"/>
    </location>
</feature>
<dbReference type="SUPFAM" id="SSF82199">
    <property type="entry name" value="SET domain"/>
    <property type="match status" value="1"/>
</dbReference>
<reference evidence="11" key="2">
    <citation type="submission" date="2025-08" db="UniProtKB">
        <authorList>
            <consortium name="Ensembl"/>
        </authorList>
    </citation>
    <scope>IDENTIFICATION</scope>
</reference>
<evidence type="ECO:0000256" key="9">
    <source>
        <dbReference type="SAM" id="MobiDB-lite"/>
    </source>
</evidence>
<dbReference type="GO" id="GO:0005634">
    <property type="term" value="C:nucleus"/>
    <property type="evidence" value="ECO:0007669"/>
    <property type="project" value="UniProtKB-SubCell"/>
</dbReference>
<dbReference type="GO" id="GO:0006325">
    <property type="term" value="P:chromatin organization"/>
    <property type="evidence" value="ECO:0007669"/>
    <property type="project" value="UniProtKB-KW"/>
</dbReference>
<reference evidence="11 12" key="1">
    <citation type="submission" date="2017-08" db="EMBL/GenBank/DDBJ databases">
        <title>USMARCv1.0.</title>
        <authorList>
            <person name="Hannum G.I."/>
            <person name="Koren S."/>
            <person name="Schroeder S.G."/>
            <person name="Chin S.C."/>
            <person name="Nonneman D.J."/>
            <person name="Becker S.A."/>
            <person name="Rosen B.D."/>
            <person name="Bickhart D.M."/>
            <person name="Putnam N.H."/>
            <person name="Green R.E."/>
            <person name="Tuggle C.K."/>
            <person name="Liu H."/>
            <person name="Rohrer G.A."/>
            <person name="Warr A."/>
            <person name="Hall R."/>
            <person name="Kim K."/>
            <person name="Hume D.A."/>
            <person name="Talbot R."/>
            <person name="Chow W."/>
            <person name="Howe K."/>
            <person name="Schwartz A.S."/>
            <person name="Watson M."/>
            <person name="Archibald A.L."/>
            <person name="Phillippy A.M."/>
            <person name="Smith T.P.L."/>
        </authorList>
    </citation>
    <scope>NUCLEOTIDE SEQUENCE [LARGE SCALE GENOMIC DNA]</scope>
</reference>
<feature type="compositionally biased region" description="Polar residues" evidence="9">
    <location>
        <begin position="718"/>
        <end position="746"/>
    </location>
</feature>
<dbReference type="PROSITE" id="PS50280">
    <property type="entry name" value="SET"/>
    <property type="match status" value="1"/>
</dbReference>
<feature type="region of interest" description="Disordered" evidence="9">
    <location>
        <begin position="864"/>
        <end position="890"/>
    </location>
</feature>
<feature type="compositionally biased region" description="Low complexity" evidence="9">
    <location>
        <begin position="1174"/>
        <end position="1183"/>
    </location>
</feature>
<feature type="region of interest" description="Disordered" evidence="9">
    <location>
        <begin position="774"/>
        <end position="806"/>
    </location>
</feature>
<feature type="compositionally biased region" description="Low complexity" evidence="9">
    <location>
        <begin position="560"/>
        <end position="577"/>
    </location>
</feature>
<name>A0A4X1UYQ9_PIG</name>
<feature type="compositionally biased region" description="Polar residues" evidence="9">
    <location>
        <begin position="875"/>
        <end position="884"/>
    </location>
</feature>
<dbReference type="Pfam" id="PF00856">
    <property type="entry name" value="SET"/>
    <property type="match status" value="1"/>
</dbReference>
<feature type="compositionally biased region" description="Acidic residues" evidence="9">
    <location>
        <begin position="463"/>
        <end position="474"/>
    </location>
</feature>
<feature type="region of interest" description="Disordered" evidence="9">
    <location>
        <begin position="717"/>
        <end position="747"/>
    </location>
</feature>
<feature type="compositionally biased region" description="Low complexity" evidence="9">
    <location>
        <begin position="1013"/>
        <end position="1028"/>
    </location>
</feature>